<proteinExistence type="predicted"/>
<feature type="region of interest" description="Disordered" evidence="1">
    <location>
        <begin position="1"/>
        <end position="168"/>
    </location>
</feature>
<evidence type="ECO:0000313" key="3">
    <source>
        <dbReference type="Proteomes" id="UP001374579"/>
    </source>
</evidence>
<feature type="compositionally biased region" description="Polar residues" evidence="1">
    <location>
        <begin position="1"/>
        <end position="11"/>
    </location>
</feature>
<evidence type="ECO:0000256" key="1">
    <source>
        <dbReference type="SAM" id="MobiDB-lite"/>
    </source>
</evidence>
<evidence type="ECO:0000313" key="2">
    <source>
        <dbReference type="EMBL" id="KAK7115002.1"/>
    </source>
</evidence>
<comment type="caution">
    <text evidence="2">The sequence shown here is derived from an EMBL/GenBank/DDBJ whole genome shotgun (WGS) entry which is preliminary data.</text>
</comment>
<dbReference type="AlphaFoldDB" id="A0AAN9C0E8"/>
<sequence length="168" mass="17373">MECASDETSTLAEGESAIQDTAESAVEVIDTGCDNPPSDTSIAEENVDSPGLTPLVINTDYPSPPPPSSALDDTPPLTEGRADPDAVNSEDQAFPSASPGFDIPPSTANVRHNVVPLSLTQTSPPTSPDHPSTPSSLNSSSDLLDSSANKQRRGKKVGHDYFVWGGGG</sequence>
<feature type="compositionally biased region" description="Low complexity" evidence="1">
    <location>
        <begin position="120"/>
        <end position="147"/>
    </location>
</feature>
<protein>
    <submittedName>
        <fullName evidence="2">Uncharacterized protein</fullName>
    </submittedName>
</protein>
<keyword evidence="3" id="KW-1185">Reference proteome</keyword>
<dbReference type="EMBL" id="JBAMIC010000001">
    <property type="protein sequence ID" value="KAK7115002.1"/>
    <property type="molecule type" value="Genomic_DNA"/>
</dbReference>
<gene>
    <name evidence="2" type="ORF">V1264_000955</name>
</gene>
<reference evidence="2 3" key="1">
    <citation type="submission" date="2024-02" db="EMBL/GenBank/DDBJ databases">
        <title>Chromosome-scale genome assembly of the rough periwinkle Littorina saxatilis.</title>
        <authorList>
            <person name="De Jode A."/>
            <person name="Faria R."/>
            <person name="Formenti G."/>
            <person name="Sims Y."/>
            <person name="Smith T.P."/>
            <person name="Tracey A."/>
            <person name="Wood J.M.D."/>
            <person name="Zagrodzka Z.B."/>
            <person name="Johannesson K."/>
            <person name="Butlin R.K."/>
            <person name="Leder E.H."/>
        </authorList>
    </citation>
    <scope>NUCLEOTIDE SEQUENCE [LARGE SCALE GENOMIC DNA]</scope>
    <source>
        <strain evidence="2">Snail1</strain>
        <tissue evidence="2">Muscle</tissue>
    </source>
</reference>
<dbReference type="Proteomes" id="UP001374579">
    <property type="component" value="Unassembled WGS sequence"/>
</dbReference>
<name>A0AAN9C0E8_9CAEN</name>
<organism evidence="2 3">
    <name type="scientific">Littorina saxatilis</name>
    <dbReference type="NCBI Taxonomy" id="31220"/>
    <lineage>
        <taxon>Eukaryota</taxon>
        <taxon>Metazoa</taxon>
        <taxon>Spiralia</taxon>
        <taxon>Lophotrochozoa</taxon>
        <taxon>Mollusca</taxon>
        <taxon>Gastropoda</taxon>
        <taxon>Caenogastropoda</taxon>
        <taxon>Littorinimorpha</taxon>
        <taxon>Littorinoidea</taxon>
        <taxon>Littorinidae</taxon>
        <taxon>Littorina</taxon>
    </lineage>
</organism>
<accession>A0AAN9C0E8</accession>